<evidence type="ECO:0000313" key="3">
    <source>
        <dbReference type="EMBL" id="OTX54761.1"/>
    </source>
</evidence>
<accession>A0A9Q5SN97</accession>
<organism evidence="2 4">
    <name type="scientific">Bacillus thuringiensis serovar sooncheon</name>
    <dbReference type="NCBI Taxonomy" id="180891"/>
    <lineage>
        <taxon>Bacteria</taxon>
        <taxon>Bacillati</taxon>
        <taxon>Bacillota</taxon>
        <taxon>Bacilli</taxon>
        <taxon>Bacillales</taxon>
        <taxon>Bacillaceae</taxon>
        <taxon>Bacillus</taxon>
        <taxon>Bacillus cereus group</taxon>
    </lineage>
</organism>
<evidence type="ECO:0000256" key="1">
    <source>
        <dbReference type="SAM" id="Phobius"/>
    </source>
</evidence>
<dbReference type="EMBL" id="NFCY01000010">
    <property type="protein sequence ID" value="OTX54691.1"/>
    <property type="molecule type" value="Genomic_DNA"/>
</dbReference>
<comment type="caution">
    <text evidence="2">The sequence shown here is derived from an EMBL/GenBank/DDBJ whole genome shotgun (WGS) entry which is preliminary data.</text>
</comment>
<evidence type="ECO:0000313" key="4">
    <source>
        <dbReference type="Proteomes" id="UP000194733"/>
    </source>
</evidence>
<reference evidence="2 4" key="1">
    <citation type="submission" date="2016-10" db="EMBL/GenBank/DDBJ databases">
        <title>Comparative genomics of Bacillus thuringiensis reveals a path to pathogens against multiple invertebrate hosts.</title>
        <authorList>
            <person name="Zheng J."/>
            <person name="Gao Q."/>
            <person name="Liu H."/>
            <person name="Peng D."/>
            <person name="Ruan L."/>
            <person name="Sun M."/>
        </authorList>
    </citation>
    <scope>NUCLEOTIDE SEQUENCE [LARGE SCALE GENOMIC DNA]</scope>
    <source>
        <strain evidence="2">BGSC 4BB1</strain>
    </source>
</reference>
<gene>
    <name evidence="2" type="ORF">BK724_03660</name>
    <name evidence="3" type="ORF">BK724_04075</name>
</gene>
<proteinExistence type="predicted"/>
<dbReference type="EMBL" id="NFCY01000010">
    <property type="protein sequence ID" value="OTX54761.1"/>
    <property type="molecule type" value="Genomic_DNA"/>
</dbReference>
<dbReference type="AlphaFoldDB" id="A0A9Q5SN97"/>
<dbReference type="RefSeq" id="WP_087955552.1">
    <property type="nucleotide sequence ID" value="NZ_NFCY01000010.1"/>
</dbReference>
<protein>
    <submittedName>
        <fullName evidence="2">Uncharacterized protein</fullName>
    </submittedName>
</protein>
<dbReference type="Proteomes" id="UP000194733">
    <property type="component" value="Unassembled WGS sequence"/>
</dbReference>
<evidence type="ECO:0000313" key="2">
    <source>
        <dbReference type="EMBL" id="OTX54691.1"/>
    </source>
</evidence>
<keyword evidence="1" id="KW-0812">Transmembrane</keyword>
<name>A0A9Q5SN97_BACTU</name>
<sequence length="63" mass="6779">MVKKTGWTYLIGLLSLGILAIIVANTAKLIPNHVVSSKIFIVAIIIGFGANLTGLYLLKKNKL</sequence>
<keyword evidence="1" id="KW-0472">Membrane</keyword>
<feature type="transmembrane region" description="Helical" evidence="1">
    <location>
        <begin position="7"/>
        <end position="27"/>
    </location>
</feature>
<feature type="transmembrane region" description="Helical" evidence="1">
    <location>
        <begin position="39"/>
        <end position="58"/>
    </location>
</feature>
<keyword evidence="1" id="KW-1133">Transmembrane helix</keyword>